<protein>
    <submittedName>
        <fullName evidence="5">Helix-turn-helix transcriptional regulator</fullName>
    </submittedName>
</protein>
<organism evidence="5 6">
    <name type="scientific">Komagataeibacter xylinus</name>
    <name type="common">Gluconacetobacter xylinus</name>
    <dbReference type="NCBI Taxonomy" id="28448"/>
    <lineage>
        <taxon>Bacteria</taxon>
        <taxon>Pseudomonadati</taxon>
        <taxon>Pseudomonadota</taxon>
        <taxon>Alphaproteobacteria</taxon>
        <taxon>Acetobacterales</taxon>
        <taxon>Acetobacteraceae</taxon>
        <taxon>Komagataeibacter</taxon>
    </lineage>
</organism>
<reference evidence="5 6" key="1">
    <citation type="journal article" date="2020" name="Carbohydr. Polym.">
        <title>Characterization and optimization of production of bacterial cellulose from strain CGMCC 17276 based on whole-genome analysis.</title>
        <authorList>
            <person name="Lu T."/>
            <person name="Gao H."/>
            <person name="Liao B."/>
            <person name="Wu J."/>
            <person name="Zhang W."/>
            <person name="Huang J."/>
            <person name="Liu M."/>
            <person name="Huang J."/>
            <person name="Chang Z."/>
            <person name="Jin M."/>
            <person name="Yi Z."/>
            <person name="Jiang D."/>
        </authorList>
    </citation>
    <scope>NUCLEOTIDE SEQUENCE [LARGE SCALE GENOMIC DNA]</scope>
    <source>
        <strain evidence="5 6">CGMCC 17276</strain>
        <plasmid evidence="6">pc</plasmid>
    </source>
</reference>
<keyword evidence="1" id="KW-0805">Transcription regulation</keyword>
<accession>A0A857FXL1</accession>
<evidence type="ECO:0000313" key="5">
    <source>
        <dbReference type="EMBL" id="QHC37664.1"/>
    </source>
</evidence>
<dbReference type="PROSITE" id="PS51118">
    <property type="entry name" value="HTH_HXLR"/>
    <property type="match status" value="1"/>
</dbReference>
<dbReference type="InterPro" id="IPR036390">
    <property type="entry name" value="WH_DNA-bd_sf"/>
</dbReference>
<evidence type="ECO:0000256" key="2">
    <source>
        <dbReference type="ARBA" id="ARBA00023125"/>
    </source>
</evidence>
<sequence length="162" mass="18398">MISAPVLSQEKRERYDAFRQERTFNAHSIGNDTVMPRIRHKSLDCSPGCAVEATLQLIDGKWKGVILYHLLQGTLRFNAIRKRLPNITQRMLTTQLRELERDGFVLRTVYPEVPPKVEYSLTPRGLTLEPVILALKAWGDEHTTFGHVPDICADMKGSPTNS</sequence>
<keyword evidence="5" id="KW-0614">Plasmid</keyword>
<dbReference type="InterPro" id="IPR002577">
    <property type="entry name" value="HTH_HxlR"/>
</dbReference>
<dbReference type="Pfam" id="PF01638">
    <property type="entry name" value="HxlR"/>
    <property type="match status" value="1"/>
</dbReference>
<feature type="domain" description="HTH hxlR-type" evidence="4">
    <location>
        <begin position="49"/>
        <end position="147"/>
    </location>
</feature>
<evidence type="ECO:0000256" key="3">
    <source>
        <dbReference type="ARBA" id="ARBA00023163"/>
    </source>
</evidence>
<evidence type="ECO:0000256" key="1">
    <source>
        <dbReference type="ARBA" id="ARBA00023015"/>
    </source>
</evidence>
<dbReference type="Proteomes" id="UP000464674">
    <property type="component" value="Plasmid pC"/>
</dbReference>
<dbReference type="OrthoDB" id="9800350at2"/>
<evidence type="ECO:0000313" key="6">
    <source>
        <dbReference type="Proteomes" id="UP000464674"/>
    </source>
</evidence>
<geneLocation type="plasmid" evidence="6">
    <name>pc</name>
</geneLocation>
<dbReference type="InterPro" id="IPR036388">
    <property type="entry name" value="WH-like_DNA-bd_sf"/>
</dbReference>
<name>A0A857FXL1_KOMXY</name>
<dbReference type="Gene3D" id="1.10.10.10">
    <property type="entry name" value="Winged helix-like DNA-binding domain superfamily/Winged helix DNA-binding domain"/>
    <property type="match status" value="1"/>
</dbReference>
<dbReference type="GO" id="GO:0003677">
    <property type="term" value="F:DNA binding"/>
    <property type="evidence" value="ECO:0007669"/>
    <property type="project" value="UniProtKB-KW"/>
</dbReference>
<gene>
    <name evidence="5" type="ORF">FMA36_18985</name>
</gene>
<evidence type="ECO:0000259" key="4">
    <source>
        <dbReference type="PROSITE" id="PS51118"/>
    </source>
</evidence>
<dbReference type="PANTHER" id="PTHR33204:SF29">
    <property type="entry name" value="TRANSCRIPTIONAL REGULATOR"/>
    <property type="match status" value="1"/>
</dbReference>
<proteinExistence type="predicted"/>
<dbReference type="EMBL" id="CP041351">
    <property type="protein sequence ID" value="QHC37664.1"/>
    <property type="molecule type" value="Genomic_DNA"/>
</dbReference>
<dbReference type="AlphaFoldDB" id="A0A857FXL1"/>
<dbReference type="PANTHER" id="PTHR33204">
    <property type="entry name" value="TRANSCRIPTIONAL REGULATOR, MARR FAMILY"/>
    <property type="match status" value="1"/>
</dbReference>
<keyword evidence="3" id="KW-0804">Transcription</keyword>
<dbReference type="SUPFAM" id="SSF46785">
    <property type="entry name" value="Winged helix' DNA-binding domain"/>
    <property type="match status" value="1"/>
</dbReference>
<keyword evidence="2" id="KW-0238">DNA-binding</keyword>